<keyword evidence="2" id="KW-1185">Reference proteome</keyword>
<keyword evidence="1" id="KW-0121">Carboxypeptidase</keyword>
<accession>A0A437KN15</accession>
<evidence type="ECO:0000313" key="2">
    <source>
        <dbReference type="Proteomes" id="UP000285211"/>
    </source>
</evidence>
<protein>
    <submittedName>
        <fullName evidence="1">Carboxypeptidase-like regulatory domain-containing protein</fullName>
    </submittedName>
</protein>
<gene>
    <name evidence="1" type="ORF">EOD40_15270</name>
</gene>
<dbReference type="Gene3D" id="2.60.40.1120">
    <property type="entry name" value="Carboxypeptidase-like, regulatory domain"/>
    <property type="match status" value="1"/>
</dbReference>
<dbReference type="InterPro" id="IPR008969">
    <property type="entry name" value="CarboxyPept-like_regulatory"/>
</dbReference>
<name>A0A437KN15_9FLAO</name>
<dbReference type="OrthoDB" id="9804995at2"/>
<dbReference type="EMBL" id="SACJ01000012">
    <property type="protein sequence ID" value="RVT72771.1"/>
    <property type="molecule type" value="Genomic_DNA"/>
</dbReference>
<proteinExistence type="predicted"/>
<dbReference type="SUPFAM" id="SSF49464">
    <property type="entry name" value="Carboxypeptidase regulatory domain-like"/>
    <property type="match status" value="1"/>
</dbReference>
<dbReference type="RefSeq" id="WP_128197004.1">
    <property type="nucleotide sequence ID" value="NZ_SACJ01000012.1"/>
</dbReference>
<dbReference type="GO" id="GO:0004180">
    <property type="term" value="F:carboxypeptidase activity"/>
    <property type="evidence" value="ECO:0007669"/>
    <property type="project" value="UniProtKB-KW"/>
</dbReference>
<organism evidence="1 2">
    <name type="scientific">Flavobacterium sufflavum</name>
    <dbReference type="NCBI Taxonomy" id="1921138"/>
    <lineage>
        <taxon>Bacteria</taxon>
        <taxon>Pseudomonadati</taxon>
        <taxon>Bacteroidota</taxon>
        <taxon>Flavobacteriia</taxon>
        <taxon>Flavobacteriales</taxon>
        <taxon>Flavobacteriaceae</taxon>
        <taxon>Flavobacterium</taxon>
    </lineage>
</organism>
<comment type="caution">
    <text evidence="1">The sequence shown here is derived from an EMBL/GenBank/DDBJ whole genome shotgun (WGS) entry which is preliminary data.</text>
</comment>
<dbReference type="Pfam" id="PF13715">
    <property type="entry name" value="CarbopepD_reg_2"/>
    <property type="match status" value="1"/>
</dbReference>
<keyword evidence="1" id="KW-0645">Protease</keyword>
<reference evidence="1 2" key="1">
    <citation type="submission" date="2019-01" db="EMBL/GenBank/DDBJ databases">
        <authorList>
            <person name="Chen W.-M."/>
        </authorList>
    </citation>
    <scope>NUCLEOTIDE SEQUENCE [LARGE SCALE GENOMIC DNA]</scope>
    <source>
        <strain evidence="1 2">BBQ-12</strain>
    </source>
</reference>
<sequence length="288" mass="33632">MIRFLIIILSLFFNYSDAQILSGQILDSITHKAIDGVNITFISTRFGVFSDTQGRFKINITNPKDNLSISAIGYKNKSILLSDFNNQKIYETVFYLSPKIEQLKEVIIKNKKTEYTWEKVLKTKRENEVIMGFQFGTENCTFIENPYKKKGKIKSISLDLKKTKGYLVNKKYKVDYLAAYNIKFYNYNDKKGRPDTEIYNKNIIIELENKTYLLKIDLDSLQINFPENGVCKGVELINAKYINPKQSFAFIGPNMGFSGKKELYPKTSWSRCRYENKFDFEPFTRFYG</sequence>
<keyword evidence="1" id="KW-0378">Hydrolase</keyword>
<dbReference type="Proteomes" id="UP000285211">
    <property type="component" value="Unassembled WGS sequence"/>
</dbReference>
<dbReference type="AlphaFoldDB" id="A0A437KN15"/>
<evidence type="ECO:0000313" key="1">
    <source>
        <dbReference type="EMBL" id="RVT72771.1"/>
    </source>
</evidence>